<evidence type="ECO:0000256" key="1">
    <source>
        <dbReference type="SAM" id="Phobius"/>
    </source>
</evidence>
<keyword evidence="1" id="KW-1133">Transmembrane helix</keyword>
<dbReference type="WBParaSite" id="SCUD_0001059901-mRNA-1">
    <property type="protein sequence ID" value="SCUD_0001059901-mRNA-1"/>
    <property type="gene ID" value="SCUD_0001059901"/>
</dbReference>
<reference evidence="3 4" key="2">
    <citation type="submission" date="2018-11" db="EMBL/GenBank/DDBJ databases">
        <authorList>
            <consortium name="Pathogen Informatics"/>
        </authorList>
    </citation>
    <scope>NUCLEOTIDE SEQUENCE [LARGE SCALE GENOMIC DNA]</scope>
    <source>
        <strain evidence="3">Dakar</strain>
        <strain evidence="4">Dakar, Senegal</strain>
    </source>
</reference>
<keyword evidence="4" id="KW-1185">Reference proteome</keyword>
<dbReference type="EMBL" id="UZAK01033877">
    <property type="protein sequence ID" value="VDP40624.1"/>
    <property type="molecule type" value="Genomic_DNA"/>
</dbReference>
<keyword evidence="1" id="KW-0472">Membrane</keyword>
<dbReference type="Pfam" id="PF23281">
    <property type="entry name" value="DAAF9_N"/>
    <property type="match status" value="1"/>
</dbReference>
<proteinExistence type="predicted"/>
<organism evidence="5">
    <name type="scientific">Schistosoma curassoni</name>
    <dbReference type="NCBI Taxonomy" id="6186"/>
    <lineage>
        <taxon>Eukaryota</taxon>
        <taxon>Metazoa</taxon>
        <taxon>Spiralia</taxon>
        <taxon>Lophotrochozoa</taxon>
        <taxon>Platyhelminthes</taxon>
        <taxon>Trematoda</taxon>
        <taxon>Digenea</taxon>
        <taxon>Strigeidida</taxon>
        <taxon>Schistosomatoidea</taxon>
        <taxon>Schistosomatidae</taxon>
        <taxon>Schistosoma</taxon>
    </lineage>
</organism>
<dbReference type="PANTHER" id="PTHR33664">
    <property type="entry name" value="RCG26366"/>
    <property type="match status" value="1"/>
</dbReference>
<feature type="domain" description="DAAF9 N-terminal" evidence="2">
    <location>
        <begin position="21"/>
        <end position="108"/>
    </location>
</feature>
<dbReference type="PANTHER" id="PTHR33664:SF1">
    <property type="entry name" value="DYNEIN AXONEMAL ASSEMBLY FACTOR 9"/>
    <property type="match status" value="1"/>
</dbReference>
<sequence length="111" mass="12827">MKEYNSDTFVIILGLSVPVLLILRQGVDSLFNRGSVKAASYLLFNAYEVNCSGLTECTHELDILEDMFMCIHLNEVILYCNFASFSLISPYVSHWPNLRIHYVNENYVRRN</sequence>
<gene>
    <name evidence="3" type="ORF">SCUD_LOCUS10599</name>
</gene>
<dbReference type="Proteomes" id="UP000279833">
    <property type="component" value="Unassembled WGS sequence"/>
</dbReference>
<dbReference type="AlphaFoldDB" id="A0A183K6H4"/>
<evidence type="ECO:0000313" key="3">
    <source>
        <dbReference type="EMBL" id="VDP40624.1"/>
    </source>
</evidence>
<dbReference type="InterPro" id="IPR056498">
    <property type="entry name" value="DAAF9_N"/>
</dbReference>
<dbReference type="InterPro" id="IPR040342">
    <property type="entry name" value="DNAAF9"/>
</dbReference>
<keyword evidence="1" id="KW-0812">Transmembrane</keyword>
<protein>
    <submittedName>
        <fullName evidence="5">Transmembrane protein</fullName>
    </submittedName>
</protein>
<reference evidence="5" key="1">
    <citation type="submission" date="2016-06" db="UniProtKB">
        <authorList>
            <consortium name="WormBaseParasite"/>
        </authorList>
    </citation>
    <scope>IDENTIFICATION</scope>
</reference>
<evidence type="ECO:0000313" key="4">
    <source>
        <dbReference type="Proteomes" id="UP000279833"/>
    </source>
</evidence>
<dbReference type="STRING" id="6186.A0A183K6H4"/>
<feature type="transmembrane region" description="Helical" evidence="1">
    <location>
        <begin position="6"/>
        <end position="23"/>
    </location>
</feature>
<accession>A0A183K6H4</accession>
<evidence type="ECO:0000259" key="2">
    <source>
        <dbReference type="Pfam" id="PF23281"/>
    </source>
</evidence>
<evidence type="ECO:0000313" key="5">
    <source>
        <dbReference type="WBParaSite" id="SCUD_0001059901-mRNA-1"/>
    </source>
</evidence>
<name>A0A183K6H4_9TREM</name>